<feature type="transmembrane region" description="Helical" evidence="1">
    <location>
        <begin position="58"/>
        <end position="76"/>
    </location>
</feature>
<comment type="caution">
    <text evidence="2">The sequence shown here is derived from an EMBL/GenBank/DDBJ whole genome shotgun (WGS) entry which is preliminary data.</text>
</comment>
<protein>
    <submittedName>
        <fullName evidence="2">Uncharacterized protein</fullName>
    </submittedName>
</protein>
<keyword evidence="3" id="KW-1185">Reference proteome</keyword>
<keyword evidence="1" id="KW-1133">Transmembrane helix</keyword>
<dbReference type="Proteomes" id="UP001217089">
    <property type="component" value="Unassembled WGS sequence"/>
</dbReference>
<reference evidence="2 3" key="1">
    <citation type="submission" date="2022-12" db="EMBL/GenBank/DDBJ databases">
        <title>Chromosome-level genome of Tegillarca granosa.</title>
        <authorList>
            <person name="Kim J."/>
        </authorList>
    </citation>
    <scope>NUCLEOTIDE SEQUENCE [LARGE SCALE GENOMIC DNA]</scope>
    <source>
        <strain evidence="2">Teg-2019</strain>
        <tissue evidence="2">Adductor muscle</tissue>
    </source>
</reference>
<name>A0ABQ9FIM3_TEGGR</name>
<keyword evidence="1" id="KW-0812">Transmembrane</keyword>
<sequence length="77" mass="9371">MYSKFISTHVIKRLCIVSILDLDIYNFKDILQNYFYIKFNQFKMKISFQILMSPKDNIIIFILLYPYINLYITALFN</sequence>
<evidence type="ECO:0000313" key="2">
    <source>
        <dbReference type="EMBL" id="KAJ8317138.1"/>
    </source>
</evidence>
<accession>A0ABQ9FIM3</accession>
<proteinExistence type="predicted"/>
<organism evidence="2 3">
    <name type="scientific">Tegillarca granosa</name>
    <name type="common">Malaysian cockle</name>
    <name type="synonym">Anadara granosa</name>
    <dbReference type="NCBI Taxonomy" id="220873"/>
    <lineage>
        <taxon>Eukaryota</taxon>
        <taxon>Metazoa</taxon>
        <taxon>Spiralia</taxon>
        <taxon>Lophotrochozoa</taxon>
        <taxon>Mollusca</taxon>
        <taxon>Bivalvia</taxon>
        <taxon>Autobranchia</taxon>
        <taxon>Pteriomorphia</taxon>
        <taxon>Arcoida</taxon>
        <taxon>Arcoidea</taxon>
        <taxon>Arcidae</taxon>
        <taxon>Tegillarca</taxon>
    </lineage>
</organism>
<dbReference type="EMBL" id="JARBDR010000246">
    <property type="protein sequence ID" value="KAJ8317138.1"/>
    <property type="molecule type" value="Genomic_DNA"/>
</dbReference>
<keyword evidence="1" id="KW-0472">Membrane</keyword>
<evidence type="ECO:0000313" key="3">
    <source>
        <dbReference type="Proteomes" id="UP001217089"/>
    </source>
</evidence>
<feature type="non-terminal residue" evidence="2">
    <location>
        <position position="77"/>
    </location>
</feature>
<evidence type="ECO:0000256" key="1">
    <source>
        <dbReference type="SAM" id="Phobius"/>
    </source>
</evidence>
<gene>
    <name evidence="2" type="ORF">KUTeg_005042</name>
</gene>